<feature type="transmembrane region" description="Helical" evidence="2">
    <location>
        <begin position="94"/>
        <end position="114"/>
    </location>
</feature>
<evidence type="ECO:0000256" key="1">
    <source>
        <dbReference type="SAM" id="MobiDB-lite"/>
    </source>
</evidence>
<evidence type="ECO:0000313" key="4">
    <source>
        <dbReference type="Proteomes" id="UP000019484"/>
    </source>
</evidence>
<evidence type="ECO:0000256" key="2">
    <source>
        <dbReference type="SAM" id="Phobius"/>
    </source>
</evidence>
<evidence type="ECO:0000313" key="3">
    <source>
        <dbReference type="EMBL" id="EXJ95085.1"/>
    </source>
</evidence>
<feature type="compositionally biased region" description="Polar residues" evidence="1">
    <location>
        <begin position="173"/>
        <end position="185"/>
    </location>
</feature>
<dbReference type="STRING" id="1182541.W9YZG7"/>
<keyword evidence="4" id="KW-1185">Reference proteome</keyword>
<dbReference type="AlphaFoldDB" id="W9YZG7"/>
<dbReference type="OrthoDB" id="3254104at2759"/>
<protein>
    <submittedName>
        <fullName evidence="3">Uncharacterized protein</fullName>
    </submittedName>
</protein>
<feature type="compositionally biased region" description="Polar residues" evidence="1">
    <location>
        <begin position="250"/>
        <end position="260"/>
    </location>
</feature>
<dbReference type="EMBL" id="AMWN01000001">
    <property type="protein sequence ID" value="EXJ95085.1"/>
    <property type="molecule type" value="Genomic_DNA"/>
</dbReference>
<feature type="region of interest" description="Disordered" evidence="1">
    <location>
        <begin position="211"/>
        <end position="292"/>
    </location>
</feature>
<feature type="transmembrane region" description="Helical" evidence="2">
    <location>
        <begin position="60"/>
        <end position="82"/>
    </location>
</feature>
<feature type="compositionally biased region" description="Polar residues" evidence="1">
    <location>
        <begin position="217"/>
        <end position="228"/>
    </location>
</feature>
<dbReference type="RefSeq" id="XP_007719314.1">
    <property type="nucleotide sequence ID" value="XM_007721124.1"/>
</dbReference>
<keyword evidence="2" id="KW-1133">Transmembrane helix</keyword>
<feature type="transmembrane region" description="Helical" evidence="2">
    <location>
        <begin position="21"/>
        <end position="48"/>
    </location>
</feature>
<feature type="transmembrane region" description="Helical" evidence="2">
    <location>
        <begin position="126"/>
        <end position="149"/>
    </location>
</feature>
<feature type="region of interest" description="Disordered" evidence="1">
    <location>
        <begin position="163"/>
        <end position="194"/>
    </location>
</feature>
<comment type="caution">
    <text evidence="3">The sequence shown here is derived from an EMBL/GenBank/DDBJ whole genome shotgun (WGS) entry which is preliminary data.</text>
</comment>
<dbReference type="Proteomes" id="UP000019484">
    <property type="component" value="Unassembled WGS sequence"/>
</dbReference>
<keyword evidence="2" id="KW-0812">Transmembrane</keyword>
<dbReference type="eggNOG" id="ENOG502SQ3Y">
    <property type="taxonomic scope" value="Eukaryota"/>
</dbReference>
<name>W9YZG7_9EURO</name>
<dbReference type="HOGENOM" id="CLU_823871_0_0_1"/>
<feature type="compositionally biased region" description="Basic and acidic residues" evidence="1">
    <location>
        <begin position="277"/>
        <end position="289"/>
    </location>
</feature>
<keyword evidence="2" id="KW-0472">Membrane</keyword>
<dbReference type="GeneID" id="19155113"/>
<organism evidence="3 4">
    <name type="scientific">Capronia coronata CBS 617.96</name>
    <dbReference type="NCBI Taxonomy" id="1182541"/>
    <lineage>
        <taxon>Eukaryota</taxon>
        <taxon>Fungi</taxon>
        <taxon>Dikarya</taxon>
        <taxon>Ascomycota</taxon>
        <taxon>Pezizomycotina</taxon>
        <taxon>Eurotiomycetes</taxon>
        <taxon>Chaetothyriomycetidae</taxon>
        <taxon>Chaetothyriales</taxon>
        <taxon>Herpotrichiellaceae</taxon>
        <taxon>Capronia</taxon>
    </lineage>
</organism>
<reference evidence="3 4" key="1">
    <citation type="submission" date="2013-03" db="EMBL/GenBank/DDBJ databases">
        <title>The Genome Sequence of Capronia coronata CBS 617.96.</title>
        <authorList>
            <consortium name="The Broad Institute Genomics Platform"/>
            <person name="Cuomo C."/>
            <person name="de Hoog S."/>
            <person name="Gorbushina A."/>
            <person name="Walker B."/>
            <person name="Young S.K."/>
            <person name="Zeng Q."/>
            <person name="Gargeya S."/>
            <person name="Fitzgerald M."/>
            <person name="Haas B."/>
            <person name="Abouelleil A."/>
            <person name="Allen A.W."/>
            <person name="Alvarado L."/>
            <person name="Arachchi H.M."/>
            <person name="Berlin A.M."/>
            <person name="Chapman S.B."/>
            <person name="Gainer-Dewar J."/>
            <person name="Goldberg J."/>
            <person name="Griggs A."/>
            <person name="Gujja S."/>
            <person name="Hansen M."/>
            <person name="Howarth C."/>
            <person name="Imamovic A."/>
            <person name="Ireland A."/>
            <person name="Larimer J."/>
            <person name="McCowan C."/>
            <person name="Murphy C."/>
            <person name="Pearson M."/>
            <person name="Poon T.W."/>
            <person name="Priest M."/>
            <person name="Roberts A."/>
            <person name="Saif S."/>
            <person name="Shea T."/>
            <person name="Sisk P."/>
            <person name="Sykes S."/>
            <person name="Wortman J."/>
            <person name="Nusbaum C."/>
            <person name="Birren B."/>
        </authorList>
    </citation>
    <scope>NUCLEOTIDE SEQUENCE [LARGE SCALE GENOMIC DNA]</scope>
    <source>
        <strain evidence="3 4">CBS 617.96</strain>
    </source>
</reference>
<gene>
    <name evidence="3" type="ORF">A1O1_00203</name>
</gene>
<proteinExistence type="predicted"/>
<sequence>MPRQYNRLRQTRFDLYIERDALPWYIKAVAIFASWLTLGGYILFALVFTSAESNLKPSRFTLTLLASIFLLVGYGVSAATAIYSRSLLFAFDAVLLPALTSSAMGVFVTVMNYAQHHDFPVPSHTYIYVPLGVASTTTVASAILCYITYRRLAKVKSLDNQRRQRGQRWDRASSASYGDATSTTELLPMHNDGLPEDEAQRRQFLRLLLDKDSRRSPNSQGPSNTYQITLPGENGDPPRLQVVTPDGRQRSGSLPDNPSKWNVLHKFARDPSPTLEGSRDPRERRRQQIERTSVLLAPGF</sequence>
<accession>W9YZG7</accession>